<keyword evidence="2" id="KW-0547">Nucleotide-binding</keyword>
<dbReference type="PROSITE" id="PS00211">
    <property type="entry name" value="ABC_TRANSPORTER_1"/>
    <property type="match status" value="1"/>
</dbReference>
<feature type="domain" description="ABC transporter" evidence="4">
    <location>
        <begin position="7"/>
        <end position="231"/>
    </location>
</feature>
<dbReference type="GO" id="GO:0016887">
    <property type="term" value="F:ATP hydrolysis activity"/>
    <property type="evidence" value="ECO:0007669"/>
    <property type="project" value="InterPro"/>
</dbReference>
<dbReference type="EMBL" id="PNHP01000008">
    <property type="protein sequence ID" value="PMC80737.1"/>
    <property type="molecule type" value="Genomic_DNA"/>
</dbReference>
<evidence type="ECO:0000256" key="2">
    <source>
        <dbReference type="ARBA" id="ARBA00022741"/>
    </source>
</evidence>
<dbReference type="PANTHER" id="PTHR42939:SF1">
    <property type="entry name" value="ABC TRANSPORTER ATP-BINDING PROTEIN ALBC-RELATED"/>
    <property type="match status" value="1"/>
</dbReference>
<dbReference type="GeneID" id="84579306"/>
<sequence length="238" mass="26997">MKAENYYFIDNVSKEFSKQKVLKNFKAKIPKGNIVGLLGPNGAGKTTLFKCLLGLYNYTGQISIHEASDRKLLDKTHVAGMVGEPSFYENFTVKDNLKIAMVYADTSKEEVINLIKKLDIEYYLDKKIKKCSLGMRQRVAIAMTLIKKSDLILLDEPTNGLDPEGIRDLRNFLKDICHKEGKTVLISSHILSEMSLVCDRAIFMNKGKCLGKSDNVNDLEDQYMKLINEDKANFKEKL</sequence>
<dbReference type="InterPro" id="IPR051782">
    <property type="entry name" value="ABC_Transporter_VariousFunc"/>
</dbReference>
<proteinExistence type="predicted"/>
<keyword evidence="1" id="KW-0813">Transport</keyword>
<dbReference type="PROSITE" id="PS50893">
    <property type="entry name" value="ABC_TRANSPORTER_2"/>
    <property type="match status" value="1"/>
</dbReference>
<evidence type="ECO:0000256" key="1">
    <source>
        <dbReference type="ARBA" id="ARBA00022448"/>
    </source>
</evidence>
<protein>
    <submittedName>
        <fullName evidence="5">ABC transporter ATP-binding protein</fullName>
    </submittedName>
</protein>
<evidence type="ECO:0000256" key="3">
    <source>
        <dbReference type="ARBA" id="ARBA00022840"/>
    </source>
</evidence>
<dbReference type="InterPro" id="IPR003439">
    <property type="entry name" value="ABC_transporter-like_ATP-bd"/>
</dbReference>
<dbReference type="GO" id="GO:0005524">
    <property type="term" value="F:ATP binding"/>
    <property type="evidence" value="ECO:0007669"/>
    <property type="project" value="UniProtKB-KW"/>
</dbReference>
<dbReference type="RefSeq" id="WP_102198509.1">
    <property type="nucleotide sequence ID" value="NZ_CAUPDS010000012.1"/>
</dbReference>
<reference evidence="5 6" key="1">
    <citation type="submission" date="2017-09" db="EMBL/GenBank/DDBJ databases">
        <title>Bacterial strain isolated from the female urinary microbiota.</title>
        <authorList>
            <person name="Thomas-White K."/>
            <person name="Kumar N."/>
            <person name="Forster S."/>
            <person name="Putonti C."/>
            <person name="Lawley T."/>
            <person name="Wolfe A.J."/>
        </authorList>
    </citation>
    <scope>NUCLEOTIDE SEQUENCE [LARGE SCALE GENOMIC DNA]</scope>
    <source>
        <strain evidence="5 6">UMB0204</strain>
    </source>
</reference>
<dbReference type="SUPFAM" id="SSF52540">
    <property type="entry name" value="P-loop containing nucleoside triphosphate hydrolases"/>
    <property type="match status" value="1"/>
</dbReference>
<name>A0A2N6UGR3_9FIRM</name>
<gene>
    <name evidence="5" type="ORF">CJ192_08920</name>
</gene>
<dbReference type="InterPro" id="IPR003593">
    <property type="entry name" value="AAA+_ATPase"/>
</dbReference>
<dbReference type="Proteomes" id="UP000235658">
    <property type="component" value="Unassembled WGS sequence"/>
</dbReference>
<comment type="caution">
    <text evidence="5">The sequence shown here is derived from an EMBL/GenBank/DDBJ whole genome shotgun (WGS) entry which is preliminary data.</text>
</comment>
<dbReference type="SMART" id="SM00382">
    <property type="entry name" value="AAA"/>
    <property type="match status" value="1"/>
</dbReference>
<dbReference type="InterPro" id="IPR017871">
    <property type="entry name" value="ABC_transporter-like_CS"/>
</dbReference>
<dbReference type="Pfam" id="PF00005">
    <property type="entry name" value="ABC_tran"/>
    <property type="match status" value="1"/>
</dbReference>
<keyword evidence="3 5" id="KW-0067">ATP-binding</keyword>
<dbReference type="AlphaFoldDB" id="A0A2N6UGR3"/>
<evidence type="ECO:0000259" key="4">
    <source>
        <dbReference type="PROSITE" id="PS50893"/>
    </source>
</evidence>
<dbReference type="InterPro" id="IPR027417">
    <property type="entry name" value="P-loop_NTPase"/>
</dbReference>
<dbReference type="PANTHER" id="PTHR42939">
    <property type="entry name" value="ABC TRANSPORTER ATP-BINDING PROTEIN ALBC-RELATED"/>
    <property type="match status" value="1"/>
</dbReference>
<evidence type="ECO:0000313" key="5">
    <source>
        <dbReference type="EMBL" id="PMC80737.1"/>
    </source>
</evidence>
<accession>A0A2N6UGR3</accession>
<dbReference type="Gene3D" id="3.40.50.300">
    <property type="entry name" value="P-loop containing nucleotide triphosphate hydrolases"/>
    <property type="match status" value="1"/>
</dbReference>
<organism evidence="5 6">
    <name type="scientific">Anaerococcus hydrogenalis</name>
    <dbReference type="NCBI Taxonomy" id="33029"/>
    <lineage>
        <taxon>Bacteria</taxon>
        <taxon>Bacillati</taxon>
        <taxon>Bacillota</taxon>
        <taxon>Tissierellia</taxon>
        <taxon>Tissierellales</taxon>
        <taxon>Peptoniphilaceae</taxon>
        <taxon>Anaerococcus</taxon>
    </lineage>
</organism>
<evidence type="ECO:0000313" key="6">
    <source>
        <dbReference type="Proteomes" id="UP000235658"/>
    </source>
</evidence>